<dbReference type="EMBL" id="CAJOBC010105338">
    <property type="protein sequence ID" value="CAF4497107.1"/>
    <property type="molecule type" value="Genomic_DNA"/>
</dbReference>
<name>A0A816BRA0_9BILA</name>
<proteinExistence type="predicted"/>
<accession>A0A816BRA0</accession>
<keyword evidence="3" id="KW-1185">Reference proteome</keyword>
<dbReference type="Proteomes" id="UP000663829">
    <property type="component" value="Unassembled WGS sequence"/>
</dbReference>
<reference evidence="1" key="1">
    <citation type="submission" date="2021-02" db="EMBL/GenBank/DDBJ databases">
        <authorList>
            <person name="Nowell W R."/>
        </authorList>
    </citation>
    <scope>NUCLEOTIDE SEQUENCE</scope>
</reference>
<dbReference type="AlphaFoldDB" id="A0A816BRA0"/>
<comment type="caution">
    <text evidence="1">The sequence shown here is derived from an EMBL/GenBank/DDBJ whole genome shotgun (WGS) entry which is preliminary data.</text>
</comment>
<dbReference type="Proteomes" id="UP000681722">
    <property type="component" value="Unassembled WGS sequence"/>
</dbReference>
<feature type="non-terminal residue" evidence="1">
    <location>
        <position position="1"/>
    </location>
</feature>
<evidence type="ECO:0000313" key="1">
    <source>
        <dbReference type="EMBL" id="CAF1612813.1"/>
    </source>
</evidence>
<evidence type="ECO:0000313" key="2">
    <source>
        <dbReference type="EMBL" id="CAF4497107.1"/>
    </source>
</evidence>
<protein>
    <submittedName>
        <fullName evidence="1">Uncharacterized protein</fullName>
    </submittedName>
</protein>
<sequence>QIAQKMLELQNITSDLAEEISSLRLSLREKWIPMKGCGIDFPQRSLEYLRHFTCGSYHLKQSEAYAKSHLDENGDFDVELSPAKNNLLRCRIQSRHQNSIKYYLCVKYDPSASDEPILDKYCQCKSGNRTIGCCARTATVLWYLGYARFTEWKPSQRGTILFDSITSCR</sequence>
<dbReference type="OrthoDB" id="10046738at2759"/>
<gene>
    <name evidence="1" type="ORF">GPM918_LOCUS43210</name>
    <name evidence="2" type="ORF">SRO942_LOCUS44636</name>
</gene>
<dbReference type="EMBL" id="CAJNOQ010038518">
    <property type="protein sequence ID" value="CAF1612813.1"/>
    <property type="molecule type" value="Genomic_DNA"/>
</dbReference>
<organism evidence="1 3">
    <name type="scientific">Didymodactylos carnosus</name>
    <dbReference type="NCBI Taxonomy" id="1234261"/>
    <lineage>
        <taxon>Eukaryota</taxon>
        <taxon>Metazoa</taxon>
        <taxon>Spiralia</taxon>
        <taxon>Gnathifera</taxon>
        <taxon>Rotifera</taxon>
        <taxon>Eurotatoria</taxon>
        <taxon>Bdelloidea</taxon>
        <taxon>Philodinida</taxon>
        <taxon>Philodinidae</taxon>
        <taxon>Didymodactylos</taxon>
    </lineage>
</organism>
<evidence type="ECO:0000313" key="3">
    <source>
        <dbReference type="Proteomes" id="UP000663829"/>
    </source>
</evidence>